<reference evidence="8 9" key="1">
    <citation type="submission" date="2018-12" db="EMBL/GenBank/DDBJ databases">
        <authorList>
            <person name="Yu L."/>
        </authorList>
    </citation>
    <scope>NUCLEOTIDE SEQUENCE [LARGE SCALE GENOMIC DNA]</scope>
    <source>
        <strain evidence="8 9">S5H2222</strain>
    </source>
</reference>
<dbReference type="InterPro" id="IPR011990">
    <property type="entry name" value="TPR-like_helical_dom_sf"/>
</dbReference>
<keyword evidence="6" id="KW-0597">Phosphoprotein</keyword>
<accession>A0A431UK90</accession>
<dbReference type="GO" id="GO:0003677">
    <property type="term" value="F:DNA binding"/>
    <property type="evidence" value="ECO:0007669"/>
    <property type="project" value="UniProtKB-KW"/>
</dbReference>
<evidence type="ECO:0000256" key="3">
    <source>
        <dbReference type="ARBA" id="ARBA00023015"/>
    </source>
</evidence>
<dbReference type="Gene3D" id="1.25.40.10">
    <property type="entry name" value="Tetratricopeptide repeat domain"/>
    <property type="match status" value="1"/>
</dbReference>
<keyword evidence="5" id="KW-0804">Transcription</keyword>
<dbReference type="InterPro" id="IPR005158">
    <property type="entry name" value="BTAD"/>
</dbReference>
<dbReference type="GO" id="GO:0006355">
    <property type="term" value="P:regulation of DNA-templated transcription"/>
    <property type="evidence" value="ECO:0007669"/>
    <property type="project" value="InterPro"/>
</dbReference>
<dbReference type="GO" id="GO:0005737">
    <property type="term" value="C:cytoplasm"/>
    <property type="evidence" value="ECO:0007669"/>
    <property type="project" value="UniProtKB-SubCell"/>
</dbReference>
<keyword evidence="4" id="KW-0238">DNA-binding</keyword>
<evidence type="ECO:0000313" key="9">
    <source>
        <dbReference type="Proteomes" id="UP000276349"/>
    </source>
</evidence>
<dbReference type="InterPro" id="IPR051677">
    <property type="entry name" value="AfsR-DnrI-RedD_regulator"/>
</dbReference>
<dbReference type="Gene3D" id="1.10.10.10">
    <property type="entry name" value="Winged helix-like DNA-binding domain superfamily/Winged helix DNA-binding domain"/>
    <property type="match status" value="1"/>
</dbReference>
<gene>
    <name evidence="8" type="ORF">EKG35_15240</name>
</gene>
<feature type="domain" description="Response regulatory" evidence="7">
    <location>
        <begin position="2"/>
        <end position="118"/>
    </location>
</feature>
<keyword evidence="3" id="KW-0805">Transcription regulation</keyword>
<evidence type="ECO:0000256" key="1">
    <source>
        <dbReference type="ARBA" id="ARBA00004496"/>
    </source>
</evidence>
<dbReference type="EMBL" id="RXNR01000052">
    <property type="protein sequence ID" value="RTQ90200.1"/>
    <property type="molecule type" value="Genomic_DNA"/>
</dbReference>
<dbReference type="Pfam" id="PF03704">
    <property type="entry name" value="BTAD"/>
    <property type="match status" value="1"/>
</dbReference>
<dbReference type="AlphaFoldDB" id="A0A431UK90"/>
<dbReference type="PANTHER" id="PTHR35807">
    <property type="entry name" value="TRANSCRIPTIONAL REGULATOR REDD-RELATED"/>
    <property type="match status" value="1"/>
</dbReference>
<evidence type="ECO:0000256" key="6">
    <source>
        <dbReference type="PROSITE-ProRule" id="PRU00169"/>
    </source>
</evidence>
<dbReference type="Proteomes" id="UP000276349">
    <property type="component" value="Unassembled WGS sequence"/>
</dbReference>
<dbReference type="InterPro" id="IPR036388">
    <property type="entry name" value="WH-like_DNA-bd_sf"/>
</dbReference>
<protein>
    <submittedName>
        <fullName evidence="8">Response regulator</fullName>
    </submittedName>
</protein>
<dbReference type="SUPFAM" id="SSF52172">
    <property type="entry name" value="CheY-like"/>
    <property type="match status" value="1"/>
</dbReference>
<dbReference type="Pfam" id="PF00072">
    <property type="entry name" value="Response_reg"/>
    <property type="match status" value="1"/>
</dbReference>
<organism evidence="8 9">
    <name type="scientific">Lysinibacillus telephonicus</name>
    <dbReference type="NCBI Taxonomy" id="1714840"/>
    <lineage>
        <taxon>Bacteria</taxon>
        <taxon>Bacillati</taxon>
        <taxon>Bacillota</taxon>
        <taxon>Bacilli</taxon>
        <taxon>Bacillales</taxon>
        <taxon>Bacillaceae</taxon>
        <taxon>Lysinibacillus</taxon>
    </lineage>
</organism>
<feature type="modified residue" description="4-aspartylphosphate" evidence="6">
    <location>
        <position position="55"/>
    </location>
</feature>
<dbReference type="SUPFAM" id="SSF46894">
    <property type="entry name" value="C-terminal effector domain of the bipartite response regulators"/>
    <property type="match status" value="1"/>
</dbReference>
<evidence type="ECO:0000259" key="7">
    <source>
        <dbReference type="PROSITE" id="PS50110"/>
    </source>
</evidence>
<comment type="subcellular location">
    <subcellularLocation>
        <location evidence="1">Cytoplasm</location>
    </subcellularLocation>
</comment>
<dbReference type="GO" id="GO:0000160">
    <property type="term" value="P:phosphorelay signal transduction system"/>
    <property type="evidence" value="ECO:0007669"/>
    <property type="project" value="UniProtKB-KW"/>
</dbReference>
<dbReference type="InterPro" id="IPR001789">
    <property type="entry name" value="Sig_transdc_resp-reg_receiver"/>
</dbReference>
<dbReference type="PROSITE" id="PS50110">
    <property type="entry name" value="RESPONSE_REGULATORY"/>
    <property type="match status" value="1"/>
</dbReference>
<evidence type="ECO:0000256" key="4">
    <source>
        <dbReference type="ARBA" id="ARBA00023125"/>
    </source>
</evidence>
<keyword evidence="9" id="KW-1185">Reference proteome</keyword>
<dbReference type="Gene3D" id="3.40.50.2300">
    <property type="match status" value="1"/>
</dbReference>
<evidence type="ECO:0000256" key="5">
    <source>
        <dbReference type="ARBA" id="ARBA00023163"/>
    </source>
</evidence>
<dbReference type="OrthoDB" id="3190595at2"/>
<dbReference type="RefSeq" id="WP_126295402.1">
    <property type="nucleotide sequence ID" value="NZ_CP155468.1"/>
</dbReference>
<evidence type="ECO:0000313" key="8">
    <source>
        <dbReference type="EMBL" id="RTQ90200.1"/>
    </source>
</evidence>
<dbReference type="InterPro" id="IPR011006">
    <property type="entry name" value="CheY-like_superfamily"/>
</dbReference>
<dbReference type="InterPro" id="IPR016032">
    <property type="entry name" value="Sig_transdc_resp-reg_C-effctor"/>
</dbReference>
<sequence>MNVILIDDERLALDLLTSMLKEITEVPITIKGAFTNVQDAYTLLEKVHIDIVFLDMEMGANHGINVASEFLKLNPKIQIIFITAHAQFAVDAFTVGVTDYLMKPVHRKRLQKALLRANESVSISEELQPAKQEAAMYARTFGSFQLLDVNQQTVKWRTKKVRELFLYLWFHQKRPILNVVITETLWPDVEYEKAATNLHTTIYQLRKLLKQNGIENPIQLVNNHYQFNIRINSDYDEMLTLLDQPSHSLVDIQQILNLYRGDFLEEEELNWATQTQIFIKQSVLHILESYATSEDSTNSLLKLSCLQKMLELDEYNEQYMYLLMKFLAEQNKKIEFIQLYEHIKEKLERDLAIPIPYKIKQVYEEYIISLV</sequence>
<evidence type="ECO:0000256" key="2">
    <source>
        <dbReference type="ARBA" id="ARBA00023012"/>
    </source>
</evidence>
<proteinExistence type="predicted"/>
<keyword evidence="2" id="KW-0902">Two-component regulatory system</keyword>
<comment type="caution">
    <text evidence="8">The sequence shown here is derived from an EMBL/GenBank/DDBJ whole genome shotgun (WGS) entry which is preliminary data.</text>
</comment>
<name>A0A431UK90_9BACI</name>
<dbReference type="SMART" id="SM00448">
    <property type="entry name" value="REC"/>
    <property type="match status" value="1"/>
</dbReference>